<gene>
    <name evidence="7" type="ORF">SAMN05421867_101168</name>
</gene>
<dbReference type="PROSITE" id="PS00609">
    <property type="entry name" value="GLYCOSYL_HYDROL_F32"/>
    <property type="match status" value="1"/>
</dbReference>
<dbReference type="InterPro" id="IPR023296">
    <property type="entry name" value="Glyco_hydro_beta-prop_sf"/>
</dbReference>
<evidence type="ECO:0000259" key="6">
    <source>
        <dbReference type="Pfam" id="PF00251"/>
    </source>
</evidence>
<dbReference type="SUPFAM" id="SSF75005">
    <property type="entry name" value="Arabinanase/levansucrase/invertase"/>
    <property type="match status" value="1"/>
</dbReference>
<keyword evidence="3" id="KW-0378">Hydrolase</keyword>
<dbReference type="RefSeq" id="WP_175499163.1">
    <property type="nucleotide sequence ID" value="NZ_BONM01000005.1"/>
</dbReference>
<reference evidence="7 8" key="1">
    <citation type="submission" date="2016-10" db="EMBL/GenBank/DDBJ databases">
        <authorList>
            <person name="de Groot N.N."/>
        </authorList>
    </citation>
    <scope>NUCLEOTIDE SEQUENCE [LARGE SCALE GENOMIC DNA]</scope>
    <source>
        <strain evidence="7 8">CGMCC 4.6945</strain>
    </source>
</reference>
<evidence type="ECO:0000256" key="2">
    <source>
        <dbReference type="ARBA" id="ARBA00012758"/>
    </source>
</evidence>
<feature type="compositionally biased region" description="Basic and acidic residues" evidence="5">
    <location>
        <begin position="1"/>
        <end position="11"/>
    </location>
</feature>
<dbReference type="Pfam" id="PF00251">
    <property type="entry name" value="Glyco_hydro_32N"/>
    <property type="match status" value="1"/>
</dbReference>
<dbReference type="PANTHER" id="PTHR43101:SF1">
    <property type="entry name" value="BETA-FRUCTOSIDASE"/>
    <property type="match status" value="1"/>
</dbReference>
<dbReference type="GO" id="GO:0004564">
    <property type="term" value="F:beta-fructofuranosidase activity"/>
    <property type="evidence" value="ECO:0007669"/>
    <property type="project" value="UniProtKB-EC"/>
</dbReference>
<evidence type="ECO:0000313" key="8">
    <source>
        <dbReference type="Proteomes" id="UP000199012"/>
    </source>
</evidence>
<accession>A0A1I0V4Z6</accession>
<dbReference type="GO" id="GO:0005975">
    <property type="term" value="P:carbohydrate metabolic process"/>
    <property type="evidence" value="ECO:0007669"/>
    <property type="project" value="InterPro"/>
</dbReference>
<dbReference type="SMART" id="SM00640">
    <property type="entry name" value="Glyco_32"/>
    <property type="match status" value="1"/>
</dbReference>
<feature type="domain" description="Glycosyl hydrolase family 32 N-terminal" evidence="6">
    <location>
        <begin position="32"/>
        <end position="346"/>
    </location>
</feature>
<dbReference type="Proteomes" id="UP000199012">
    <property type="component" value="Unassembled WGS sequence"/>
</dbReference>
<sequence>MSPHASDDDVAPRPTAPAAAPAPALDPYPHLHLRPSSGWVNDPNGFLRHHGRWHLFYQLNPHSPRHADIHWGHASSTDLVRWEHEPVALAPRPDGPDANGCWSGTAVVVDDVPVLAYTAVRTRPESAGVVLATPDDPADPHLAAWTAEDDVVCPMPADAGLFEIRDPFFVTLGGHRWALQAGRTVEDTPVVRVFLVDDLHDWQDAGTLLAGTGTDDPWAPGHMWECPQLVRVDGAWVLVVSRWRLGPSGASDAVLGPVAAIVGDVHLGAVGTPGGGPRFRPRTSVLLDDGPDFYAPQALVEPDRVVLVGWTWEHRDAAEVDAAGWAGALTFPRELGVRDGHVLSWPAREVEALRGERLGAGTDVRVAAAAFEVLDEELASATGTGTELVLALDGPQGARVVWRSAGTGPVRVLVDGSVVEAFVDGRAHTVRAYPRPGETWHVRAAAPVVVHALRLPG</sequence>
<organism evidence="7 8">
    <name type="scientific">Cellulomonas marina</name>
    <dbReference type="NCBI Taxonomy" id="988821"/>
    <lineage>
        <taxon>Bacteria</taxon>
        <taxon>Bacillati</taxon>
        <taxon>Actinomycetota</taxon>
        <taxon>Actinomycetes</taxon>
        <taxon>Micrococcales</taxon>
        <taxon>Cellulomonadaceae</taxon>
        <taxon>Cellulomonas</taxon>
    </lineage>
</organism>
<protein>
    <recommendedName>
        <fullName evidence="2">beta-fructofuranosidase</fullName>
        <ecNumber evidence="2">3.2.1.26</ecNumber>
    </recommendedName>
</protein>
<evidence type="ECO:0000256" key="3">
    <source>
        <dbReference type="ARBA" id="ARBA00022801"/>
    </source>
</evidence>
<dbReference type="STRING" id="988821.SAMN05421867_101168"/>
<keyword evidence="8" id="KW-1185">Reference proteome</keyword>
<dbReference type="CDD" id="cd08996">
    <property type="entry name" value="GH32_FFase"/>
    <property type="match status" value="1"/>
</dbReference>
<comment type="similarity">
    <text evidence="1">Belongs to the glycosyl hydrolase 32 family.</text>
</comment>
<dbReference type="InterPro" id="IPR018053">
    <property type="entry name" value="Glyco_hydro_32_AS"/>
</dbReference>
<feature type="region of interest" description="Disordered" evidence="5">
    <location>
        <begin position="1"/>
        <end position="27"/>
    </location>
</feature>
<evidence type="ECO:0000256" key="5">
    <source>
        <dbReference type="SAM" id="MobiDB-lite"/>
    </source>
</evidence>
<dbReference type="InterPro" id="IPR013148">
    <property type="entry name" value="Glyco_hydro_32_N"/>
</dbReference>
<dbReference type="Gene3D" id="2.115.10.20">
    <property type="entry name" value="Glycosyl hydrolase domain, family 43"/>
    <property type="match status" value="1"/>
</dbReference>
<dbReference type="AlphaFoldDB" id="A0A1I0V4Z6"/>
<dbReference type="EMBL" id="FOKA01000001">
    <property type="protein sequence ID" value="SFA71414.1"/>
    <property type="molecule type" value="Genomic_DNA"/>
</dbReference>
<dbReference type="InterPro" id="IPR051214">
    <property type="entry name" value="GH32_Enzymes"/>
</dbReference>
<proteinExistence type="inferred from homology"/>
<dbReference type="PANTHER" id="PTHR43101">
    <property type="entry name" value="BETA-FRUCTOSIDASE"/>
    <property type="match status" value="1"/>
</dbReference>
<evidence type="ECO:0000256" key="4">
    <source>
        <dbReference type="ARBA" id="ARBA00023295"/>
    </source>
</evidence>
<evidence type="ECO:0000256" key="1">
    <source>
        <dbReference type="ARBA" id="ARBA00009902"/>
    </source>
</evidence>
<keyword evidence="4" id="KW-0326">Glycosidase</keyword>
<dbReference type="EC" id="3.2.1.26" evidence="2"/>
<evidence type="ECO:0000313" key="7">
    <source>
        <dbReference type="EMBL" id="SFA71414.1"/>
    </source>
</evidence>
<name>A0A1I0V4Z6_9CELL</name>
<feature type="compositionally biased region" description="Low complexity" evidence="5">
    <location>
        <begin position="12"/>
        <end position="27"/>
    </location>
</feature>
<dbReference type="InterPro" id="IPR001362">
    <property type="entry name" value="Glyco_hydro_32"/>
</dbReference>